<reference evidence="3" key="1">
    <citation type="journal article" date="2019" name="Int. J. Syst. Evol. Microbiol.">
        <title>The Global Catalogue of Microorganisms (GCM) 10K type strain sequencing project: providing services to taxonomists for standard genome sequencing and annotation.</title>
        <authorList>
            <consortium name="The Broad Institute Genomics Platform"/>
            <consortium name="The Broad Institute Genome Sequencing Center for Infectious Disease"/>
            <person name="Wu L."/>
            <person name="Ma J."/>
        </authorList>
    </citation>
    <scope>NUCLEOTIDE SEQUENCE [LARGE SCALE GENOMIC DNA]</scope>
    <source>
        <strain evidence="3">CGMCC 1.12990</strain>
    </source>
</reference>
<proteinExistence type="predicted"/>
<evidence type="ECO:0000313" key="2">
    <source>
        <dbReference type="EMBL" id="GGG59850.1"/>
    </source>
</evidence>
<protein>
    <recommendedName>
        <fullName evidence="4">Toprim domain-containing protein</fullName>
    </recommendedName>
</protein>
<dbReference type="Pfam" id="PF13155">
    <property type="entry name" value="Toprim_2"/>
    <property type="match status" value="1"/>
</dbReference>
<evidence type="ECO:0008006" key="4">
    <source>
        <dbReference type="Google" id="ProtNLM"/>
    </source>
</evidence>
<name>A0ABQ1X4N9_9BACT</name>
<dbReference type="Proteomes" id="UP000601361">
    <property type="component" value="Unassembled WGS sequence"/>
</dbReference>
<organism evidence="2 3">
    <name type="scientific">Hymenobacter glacieicola</name>
    <dbReference type="NCBI Taxonomy" id="1562124"/>
    <lineage>
        <taxon>Bacteria</taxon>
        <taxon>Pseudomonadati</taxon>
        <taxon>Bacteroidota</taxon>
        <taxon>Cytophagia</taxon>
        <taxon>Cytophagales</taxon>
        <taxon>Hymenobacteraceae</taxon>
        <taxon>Hymenobacter</taxon>
    </lineage>
</organism>
<accession>A0ABQ1X4N9</accession>
<gene>
    <name evidence="2" type="ORF">GCM10011378_39800</name>
</gene>
<feature type="compositionally biased region" description="Low complexity" evidence="1">
    <location>
        <begin position="679"/>
        <end position="692"/>
    </location>
</feature>
<comment type="caution">
    <text evidence="2">The sequence shown here is derived from an EMBL/GenBank/DDBJ whole genome shotgun (WGS) entry which is preliminary data.</text>
</comment>
<feature type="region of interest" description="Disordered" evidence="1">
    <location>
        <begin position="675"/>
        <end position="707"/>
    </location>
</feature>
<dbReference type="EMBL" id="BMGS01000014">
    <property type="protein sequence ID" value="GGG59850.1"/>
    <property type="molecule type" value="Genomic_DNA"/>
</dbReference>
<dbReference type="RefSeq" id="WP_188559627.1">
    <property type="nucleotide sequence ID" value="NZ_BMGS01000014.1"/>
</dbReference>
<feature type="region of interest" description="Disordered" evidence="1">
    <location>
        <begin position="573"/>
        <end position="596"/>
    </location>
</feature>
<sequence length="707" mass="79195">MEHDLTFQKIKEQVELPELLTHYGYTLKKGESLGKGKWHVFEGDDTLVVFKGRSNDWMYFNSHDDRDKGSVIDWMKNRVNSGRIVGIDQQPGRNLWQTVNDHFRAYLNLPAAQRPKLELPPISETAPGEKFQSVYTKDCRPLENTTYLESRGINKATLQNPQFAGRILNQLHTVQKDGMPAKTFVNTAFPAYHEGRVVGLELKGEGYKGQAPESEFSRSLWLSKLPEGRPAAHMLVAESALDALSYAQMHPGEKALYASTAGVLTQNKMFEMKRVLNEERICGIKAAFDNDTQGYHYDTRLLAGFASEQNPMKVVREHKHLLTVEVMATNPAGVQALTNHLKAYNDQTARQYREQAGETNSQAMSQTLSDELIRSTKLGPHTYQFHVPMNREALGAFNQGAVQSLAYEHKIEIVKSQGKDWNQDLKQGQMQQVVKRELGPVEEDQHGFGMNHWRNEPVVGVGKITAQHQAQAEARDRGERLLVVELRESRDEISQLSSLQQNLEKAGLNIDHSLKLEGAGPREIATELTLRYPVDSTLLPVLSAALDALATNPKATVIEPGQDQTERRQLVAAQEQQREQQKQAEPQIQPSDSPAHDQARLSFVQAAGPLAKELREAGAGLDAARLQEVSKYLVKQPELRATDKENLDKVLATVDKSPALKERPDVQELRQAAQVLSTPAVAPAQQQQMQQKPEPPSSETRKRGPRL</sequence>
<evidence type="ECO:0000313" key="3">
    <source>
        <dbReference type="Proteomes" id="UP000601361"/>
    </source>
</evidence>
<evidence type="ECO:0000256" key="1">
    <source>
        <dbReference type="SAM" id="MobiDB-lite"/>
    </source>
</evidence>
<keyword evidence="3" id="KW-1185">Reference proteome</keyword>